<dbReference type="PANTHER" id="PTHR36113:SF6">
    <property type="entry name" value="FOSFOMYCIN RESISTANCE PROTEIN FOSX"/>
    <property type="match status" value="1"/>
</dbReference>
<gene>
    <name evidence="3" type="ORF">UY92_C0014G0036</name>
</gene>
<keyword evidence="1" id="KW-0479">Metal-binding</keyword>
<protein>
    <recommendedName>
        <fullName evidence="2">VOC domain-containing protein</fullName>
    </recommendedName>
</protein>
<dbReference type="InterPro" id="IPR004360">
    <property type="entry name" value="Glyas_Fos-R_dOase_dom"/>
</dbReference>
<organism evidence="3 4">
    <name type="scientific">Candidatus Magasanikbacteria bacterium GW2011_GWA2_56_11</name>
    <dbReference type="NCBI Taxonomy" id="1619044"/>
    <lineage>
        <taxon>Bacteria</taxon>
        <taxon>Candidatus Magasanikiibacteriota</taxon>
    </lineage>
</organism>
<name>A0A0G1YER8_9BACT</name>
<dbReference type="AlphaFoldDB" id="A0A0G1YER8"/>
<dbReference type="GO" id="GO:0046872">
    <property type="term" value="F:metal ion binding"/>
    <property type="evidence" value="ECO:0007669"/>
    <property type="project" value="UniProtKB-KW"/>
</dbReference>
<accession>A0A0G1YER8</accession>
<dbReference type="PROSITE" id="PS51819">
    <property type="entry name" value="VOC"/>
    <property type="match status" value="1"/>
</dbReference>
<proteinExistence type="predicted"/>
<dbReference type="EMBL" id="LCRX01000014">
    <property type="protein sequence ID" value="KKW41711.1"/>
    <property type="molecule type" value="Genomic_DNA"/>
</dbReference>
<evidence type="ECO:0000313" key="4">
    <source>
        <dbReference type="Proteomes" id="UP000033870"/>
    </source>
</evidence>
<dbReference type="InterPro" id="IPR051332">
    <property type="entry name" value="Fosfomycin_Res_Enzymes"/>
</dbReference>
<dbReference type="PANTHER" id="PTHR36113">
    <property type="entry name" value="LYASE, PUTATIVE-RELATED-RELATED"/>
    <property type="match status" value="1"/>
</dbReference>
<evidence type="ECO:0000313" key="3">
    <source>
        <dbReference type="EMBL" id="KKW41711.1"/>
    </source>
</evidence>
<evidence type="ECO:0000259" key="2">
    <source>
        <dbReference type="PROSITE" id="PS51819"/>
    </source>
</evidence>
<sequence length="135" mass="16100">MIEKRSHFVLTVKNLRKSKLWYDKVLGSLGFTIAFANKQHVYYQSKNFPYFLAIFQGHKEYFADKFDHYRVGFHHLGMAVGKKKIVDDLYKLLTKMKANTDGKPRHYPDYGDELYYAVFFHDPDGLRLEVFYEEN</sequence>
<comment type="caution">
    <text evidence="3">The sequence shown here is derived from an EMBL/GenBank/DDBJ whole genome shotgun (WGS) entry which is preliminary data.</text>
</comment>
<dbReference type="Gene3D" id="3.10.180.10">
    <property type="entry name" value="2,3-Dihydroxybiphenyl 1,2-Dioxygenase, domain 1"/>
    <property type="match status" value="1"/>
</dbReference>
<dbReference type="Proteomes" id="UP000033870">
    <property type="component" value="Unassembled WGS sequence"/>
</dbReference>
<dbReference type="SUPFAM" id="SSF54593">
    <property type="entry name" value="Glyoxalase/Bleomycin resistance protein/Dihydroxybiphenyl dioxygenase"/>
    <property type="match status" value="1"/>
</dbReference>
<reference evidence="3 4" key="1">
    <citation type="journal article" date="2015" name="Nature">
        <title>rRNA introns, odd ribosomes, and small enigmatic genomes across a large radiation of phyla.</title>
        <authorList>
            <person name="Brown C.T."/>
            <person name="Hug L.A."/>
            <person name="Thomas B.C."/>
            <person name="Sharon I."/>
            <person name="Castelle C.J."/>
            <person name="Singh A."/>
            <person name="Wilkins M.J."/>
            <person name="Williams K.H."/>
            <person name="Banfield J.F."/>
        </authorList>
    </citation>
    <scope>NUCLEOTIDE SEQUENCE [LARGE SCALE GENOMIC DNA]</scope>
</reference>
<dbReference type="InterPro" id="IPR029068">
    <property type="entry name" value="Glyas_Bleomycin-R_OHBP_Dase"/>
</dbReference>
<dbReference type="InterPro" id="IPR037523">
    <property type="entry name" value="VOC_core"/>
</dbReference>
<dbReference type="Pfam" id="PF00903">
    <property type="entry name" value="Glyoxalase"/>
    <property type="match status" value="1"/>
</dbReference>
<feature type="domain" description="VOC" evidence="2">
    <location>
        <begin position="4"/>
        <end position="133"/>
    </location>
</feature>
<dbReference type="STRING" id="1619044.UY92_C0014G0036"/>
<evidence type="ECO:0000256" key="1">
    <source>
        <dbReference type="ARBA" id="ARBA00022723"/>
    </source>
</evidence>